<name>A0ABY4E5E8_9NEIS</name>
<dbReference type="EMBL" id="CP091511">
    <property type="protein sequence ID" value="UOO90606.1"/>
    <property type="molecule type" value="Genomic_DNA"/>
</dbReference>
<dbReference type="Proteomes" id="UP000832011">
    <property type="component" value="Chromosome"/>
</dbReference>
<protein>
    <submittedName>
        <fullName evidence="1">Uncharacterized protein</fullName>
    </submittedName>
</protein>
<organism evidence="1 2">
    <name type="scientific">Vitreoscilla massiliensis</name>
    <dbReference type="NCBI Taxonomy" id="1689272"/>
    <lineage>
        <taxon>Bacteria</taxon>
        <taxon>Pseudomonadati</taxon>
        <taxon>Pseudomonadota</taxon>
        <taxon>Betaproteobacteria</taxon>
        <taxon>Neisseriales</taxon>
        <taxon>Neisseriaceae</taxon>
        <taxon>Vitreoscilla</taxon>
    </lineage>
</organism>
<dbReference type="RefSeq" id="WP_244796837.1">
    <property type="nucleotide sequence ID" value="NZ_CP091511.1"/>
</dbReference>
<evidence type="ECO:0000313" key="2">
    <source>
        <dbReference type="Proteomes" id="UP000832011"/>
    </source>
</evidence>
<proteinExistence type="predicted"/>
<accession>A0ABY4E5E8</accession>
<gene>
    <name evidence="1" type="ORF">LVJ82_06420</name>
</gene>
<sequence length="49" mass="5405">MPYKRPVNQGVAGSDSVRLMKPSVGINGIHSARLPVRCFESVYLFTGRL</sequence>
<evidence type="ECO:0000313" key="1">
    <source>
        <dbReference type="EMBL" id="UOO90606.1"/>
    </source>
</evidence>
<reference evidence="1 2" key="1">
    <citation type="journal article" date="2022" name="Res Sq">
        <title>Evolution of multicellular longitudinally dividing oral cavity symbionts (Neisseriaceae).</title>
        <authorList>
            <person name="Nyongesa S."/>
            <person name="Weber P."/>
            <person name="Bernet E."/>
            <person name="Pullido F."/>
            <person name="Nieckarz M."/>
            <person name="Delaby M."/>
            <person name="Nieves C."/>
            <person name="Viehboeck T."/>
            <person name="Krause N."/>
            <person name="Rivera-Millot A."/>
            <person name="Nakamura A."/>
            <person name="Vischer N."/>
            <person name="VanNieuwenhze M."/>
            <person name="Brun Y."/>
            <person name="Cava F."/>
            <person name="Bulgheresi S."/>
            <person name="Veyrier F."/>
        </authorList>
    </citation>
    <scope>NUCLEOTIDE SEQUENCE [LARGE SCALE GENOMIC DNA]</scope>
    <source>
        <strain evidence="1 2">SN4</strain>
    </source>
</reference>
<keyword evidence="2" id="KW-1185">Reference proteome</keyword>